<dbReference type="GO" id="GO:0006508">
    <property type="term" value="P:proteolysis"/>
    <property type="evidence" value="ECO:0007669"/>
    <property type="project" value="UniProtKB-KW"/>
</dbReference>
<proteinExistence type="inferred from homology"/>
<dbReference type="Pfam" id="PF00877">
    <property type="entry name" value="NLPC_P60"/>
    <property type="match status" value="1"/>
</dbReference>
<keyword evidence="5" id="KW-0732">Signal</keyword>
<dbReference type="Gene3D" id="3.90.1720.10">
    <property type="entry name" value="endopeptidase domain like (from Nostoc punctiforme)"/>
    <property type="match status" value="1"/>
</dbReference>
<keyword evidence="3" id="KW-0378">Hydrolase</keyword>
<dbReference type="GO" id="GO:0008234">
    <property type="term" value="F:cysteine-type peptidase activity"/>
    <property type="evidence" value="ECO:0007669"/>
    <property type="project" value="UniProtKB-KW"/>
</dbReference>
<dbReference type="HOGENOM" id="CLU_016043_7_0_4"/>
<name>A0A0B7ISP7_9PROT</name>
<protein>
    <submittedName>
        <fullName evidence="7">NLP/P60 protein</fullName>
    </submittedName>
</protein>
<dbReference type="InterPro" id="IPR000064">
    <property type="entry name" value="NLP_P60_dom"/>
</dbReference>
<dbReference type="EMBL" id="LN794158">
    <property type="protein sequence ID" value="CEN55364.1"/>
    <property type="molecule type" value="Genomic_DNA"/>
</dbReference>
<dbReference type="SUPFAM" id="SSF54001">
    <property type="entry name" value="Cysteine proteinases"/>
    <property type="match status" value="1"/>
</dbReference>
<evidence type="ECO:0000256" key="2">
    <source>
        <dbReference type="ARBA" id="ARBA00022670"/>
    </source>
</evidence>
<evidence type="ECO:0000256" key="4">
    <source>
        <dbReference type="ARBA" id="ARBA00022807"/>
    </source>
</evidence>
<sequence length="202" mass="22238">MTASFYNMLMKNWKKTSCFVVLSLLLGLSNIALAFDFPFLSSTHDETPATPNQVQEAESNSSWTSVAQEIILHALSQTGVKYKYGGINPDSGFDCSGFVRYVFKEAANLTLPHGARAMSQVGQNVPEKELKPGDLVFFNTMKSVYSHVGIYVGNNRFIHSPSAGSSISVADMNDSYWSKRFTGARRVDAKELASTDLSKQTK</sequence>
<evidence type="ECO:0000256" key="3">
    <source>
        <dbReference type="ARBA" id="ARBA00022801"/>
    </source>
</evidence>
<evidence type="ECO:0000256" key="5">
    <source>
        <dbReference type="SAM" id="SignalP"/>
    </source>
</evidence>
<gene>
    <name evidence="7" type="primary">spr</name>
    <name evidence="7" type="ORF">BN1209_0311</name>
</gene>
<keyword evidence="8" id="KW-1185">Reference proteome</keyword>
<accession>A0A0B7ISP7</accession>
<dbReference type="KEGG" id="mbac:BN1209_0311"/>
<feature type="domain" description="NlpC/P60" evidence="6">
    <location>
        <begin position="64"/>
        <end position="188"/>
    </location>
</feature>
<dbReference type="PANTHER" id="PTHR47053">
    <property type="entry name" value="MUREIN DD-ENDOPEPTIDASE MEPH-RELATED"/>
    <property type="match status" value="1"/>
</dbReference>
<feature type="chain" id="PRO_5002130388" evidence="5">
    <location>
        <begin position="35"/>
        <end position="202"/>
    </location>
</feature>
<reference evidence="8" key="1">
    <citation type="submission" date="2014-12" db="EMBL/GenBank/DDBJ databases">
        <authorList>
            <person name="Salcher M.M."/>
        </authorList>
    </citation>
    <scope>NUCLEOTIDE SEQUENCE [LARGE SCALE GENOMIC DNA]</scope>
    <source>
        <strain evidence="8">MMS-10A-171</strain>
    </source>
</reference>
<dbReference type="PANTHER" id="PTHR47053:SF1">
    <property type="entry name" value="MUREIN DD-ENDOPEPTIDASE MEPH-RELATED"/>
    <property type="match status" value="1"/>
</dbReference>
<keyword evidence="2" id="KW-0645">Protease</keyword>
<dbReference type="PROSITE" id="PS51935">
    <property type="entry name" value="NLPC_P60"/>
    <property type="match status" value="1"/>
</dbReference>
<organism evidence="7 8">
    <name type="scientific">Candidatus Methylopumilus turicensis</name>
    <dbReference type="NCBI Taxonomy" id="1581680"/>
    <lineage>
        <taxon>Bacteria</taxon>
        <taxon>Pseudomonadati</taxon>
        <taxon>Pseudomonadota</taxon>
        <taxon>Betaproteobacteria</taxon>
        <taxon>Nitrosomonadales</taxon>
        <taxon>Methylophilaceae</taxon>
        <taxon>Candidatus Methylopumilus</taxon>
    </lineage>
</organism>
<evidence type="ECO:0000259" key="6">
    <source>
        <dbReference type="PROSITE" id="PS51935"/>
    </source>
</evidence>
<keyword evidence="4" id="KW-0788">Thiol protease</keyword>
<feature type="signal peptide" evidence="5">
    <location>
        <begin position="1"/>
        <end position="34"/>
    </location>
</feature>
<dbReference type="InterPro" id="IPR051202">
    <property type="entry name" value="Peptidase_C40"/>
</dbReference>
<evidence type="ECO:0000313" key="7">
    <source>
        <dbReference type="EMBL" id="CEN55364.1"/>
    </source>
</evidence>
<evidence type="ECO:0000313" key="8">
    <source>
        <dbReference type="Proteomes" id="UP000056322"/>
    </source>
</evidence>
<dbReference type="Proteomes" id="UP000056322">
    <property type="component" value="Chromosome 1"/>
</dbReference>
<dbReference type="STRING" id="1581680.BN1209_0311"/>
<evidence type="ECO:0000256" key="1">
    <source>
        <dbReference type="ARBA" id="ARBA00007074"/>
    </source>
</evidence>
<dbReference type="InterPro" id="IPR038765">
    <property type="entry name" value="Papain-like_cys_pep_sf"/>
</dbReference>
<dbReference type="AlphaFoldDB" id="A0A0B7ISP7"/>
<comment type="similarity">
    <text evidence="1">Belongs to the peptidase C40 family.</text>
</comment>